<dbReference type="Gene3D" id="3.30.70.270">
    <property type="match status" value="1"/>
</dbReference>
<gene>
    <name evidence="5" type="ordered locus">Marme_0532</name>
</gene>
<dbReference type="EC" id="2.7.7.65" evidence="2"/>
<dbReference type="PROSITE" id="PS50887">
    <property type="entry name" value="GGDEF"/>
    <property type="match status" value="1"/>
</dbReference>
<reference evidence="5 6" key="1">
    <citation type="journal article" date="2012" name="Stand. Genomic Sci.">
        <title>Complete genome sequence of the melanogenic marine bacterium Marinomonas mediterranea type strain (MMB-1(T)).</title>
        <authorList>
            <person name="Lucas-Elio P."/>
            <person name="Goodwin L."/>
            <person name="Woyke T."/>
            <person name="Pitluck S."/>
            <person name="Nolan M."/>
            <person name="Kyrpides N.C."/>
            <person name="Detter J.C."/>
            <person name="Copeland A."/>
            <person name="Teshima H."/>
            <person name="Bruce D."/>
            <person name="Detter C."/>
            <person name="Tapia R."/>
            <person name="Han S."/>
            <person name="Land M.L."/>
            <person name="Ivanova N."/>
            <person name="Mikhailova N."/>
            <person name="Johnston A.W."/>
            <person name="Sanchez-Amat A."/>
        </authorList>
    </citation>
    <scope>NUCLEOTIDE SEQUENCE [LARGE SCALE GENOMIC DNA]</scope>
    <source>
        <strain evidence="6">ATCC 700492 / JCM 21426 / NBRC 103028 / MMB-1</strain>
    </source>
</reference>
<feature type="transmembrane region" description="Helical" evidence="3">
    <location>
        <begin position="33"/>
        <end position="53"/>
    </location>
</feature>
<evidence type="ECO:0000256" key="1">
    <source>
        <dbReference type="ARBA" id="ARBA00001946"/>
    </source>
</evidence>
<dbReference type="GO" id="GO:0052621">
    <property type="term" value="F:diguanylate cyclase activity"/>
    <property type="evidence" value="ECO:0007669"/>
    <property type="project" value="UniProtKB-EC"/>
</dbReference>
<dbReference type="InterPro" id="IPR050469">
    <property type="entry name" value="Diguanylate_Cyclase"/>
</dbReference>
<evidence type="ECO:0000313" key="6">
    <source>
        <dbReference type="Proteomes" id="UP000001062"/>
    </source>
</evidence>
<dbReference type="InterPro" id="IPR048533">
    <property type="entry name" value="VUPS"/>
</dbReference>
<dbReference type="InterPro" id="IPR043128">
    <property type="entry name" value="Rev_trsase/Diguanyl_cyclase"/>
</dbReference>
<dbReference type="Proteomes" id="UP000001062">
    <property type="component" value="Chromosome"/>
</dbReference>
<dbReference type="PANTHER" id="PTHR45138">
    <property type="entry name" value="REGULATORY COMPONENTS OF SENSORY TRANSDUCTION SYSTEM"/>
    <property type="match status" value="1"/>
</dbReference>
<evidence type="ECO:0000259" key="4">
    <source>
        <dbReference type="PROSITE" id="PS50887"/>
    </source>
</evidence>
<dbReference type="InterPro" id="IPR000160">
    <property type="entry name" value="GGDEF_dom"/>
</dbReference>
<evidence type="ECO:0000256" key="2">
    <source>
        <dbReference type="ARBA" id="ARBA00012528"/>
    </source>
</evidence>
<feature type="transmembrane region" description="Helical" evidence="3">
    <location>
        <begin position="209"/>
        <end position="226"/>
    </location>
</feature>
<keyword evidence="3" id="KW-1133">Transmembrane helix</keyword>
<dbReference type="AlphaFoldDB" id="F2K0B3"/>
<dbReference type="HOGENOM" id="CLU_590373_0_0_6"/>
<dbReference type="KEGG" id="mme:Marme_0532"/>
<keyword evidence="6" id="KW-1185">Reference proteome</keyword>
<dbReference type="eggNOG" id="COG3706">
    <property type="taxonomic scope" value="Bacteria"/>
</dbReference>
<dbReference type="CDD" id="cd01949">
    <property type="entry name" value="GGDEF"/>
    <property type="match status" value="1"/>
</dbReference>
<name>F2K0B3_MARM1</name>
<evidence type="ECO:0000256" key="3">
    <source>
        <dbReference type="SAM" id="Phobius"/>
    </source>
</evidence>
<feature type="transmembrane region" description="Helical" evidence="3">
    <location>
        <begin position="92"/>
        <end position="113"/>
    </location>
</feature>
<dbReference type="GO" id="GO:0005886">
    <property type="term" value="C:plasma membrane"/>
    <property type="evidence" value="ECO:0007669"/>
    <property type="project" value="TreeGrafter"/>
</dbReference>
<dbReference type="PANTHER" id="PTHR45138:SF24">
    <property type="entry name" value="DIGUANYLATE CYCLASE DGCC-RELATED"/>
    <property type="match status" value="1"/>
</dbReference>
<evidence type="ECO:0000313" key="5">
    <source>
        <dbReference type="EMBL" id="ADZ89828.1"/>
    </source>
</evidence>
<organism evidence="5 6">
    <name type="scientific">Marinomonas mediterranea (strain ATCC 700492 / JCM 21426 / NBRC 103028 / MMB-1)</name>
    <dbReference type="NCBI Taxonomy" id="717774"/>
    <lineage>
        <taxon>Bacteria</taxon>
        <taxon>Pseudomonadati</taxon>
        <taxon>Pseudomonadota</taxon>
        <taxon>Gammaproteobacteria</taxon>
        <taxon>Oceanospirillales</taxon>
        <taxon>Oceanospirillaceae</taxon>
        <taxon>Marinomonas</taxon>
    </lineage>
</organism>
<dbReference type="SMART" id="SM00267">
    <property type="entry name" value="GGDEF"/>
    <property type="match status" value="1"/>
</dbReference>
<dbReference type="InterPro" id="IPR029787">
    <property type="entry name" value="Nucleotide_cyclase"/>
</dbReference>
<dbReference type="GO" id="GO:0043709">
    <property type="term" value="P:cell adhesion involved in single-species biofilm formation"/>
    <property type="evidence" value="ECO:0007669"/>
    <property type="project" value="TreeGrafter"/>
</dbReference>
<feature type="domain" description="GGDEF" evidence="4">
    <location>
        <begin position="306"/>
        <end position="443"/>
    </location>
</feature>
<dbReference type="SUPFAM" id="SSF55073">
    <property type="entry name" value="Nucleotide cyclase"/>
    <property type="match status" value="1"/>
</dbReference>
<dbReference type="STRING" id="717774.Marme_0532"/>
<feature type="transmembrane region" description="Helical" evidence="3">
    <location>
        <begin position="133"/>
        <end position="155"/>
    </location>
</feature>
<feature type="transmembrane region" description="Helical" evidence="3">
    <location>
        <begin position="59"/>
        <end position="80"/>
    </location>
</feature>
<dbReference type="NCBIfam" id="TIGR00254">
    <property type="entry name" value="GGDEF"/>
    <property type="match status" value="1"/>
</dbReference>
<keyword evidence="3" id="KW-0812">Transmembrane</keyword>
<dbReference type="RefSeq" id="WP_013659733.1">
    <property type="nucleotide sequence ID" value="NC_015276.1"/>
</dbReference>
<dbReference type="Pfam" id="PF20973">
    <property type="entry name" value="VUPS"/>
    <property type="match status" value="1"/>
</dbReference>
<feature type="transmembrane region" description="Helical" evidence="3">
    <location>
        <begin position="6"/>
        <end position="26"/>
    </location>
</feature>
<protein>
    <recommendedName>
        <fullName evidence="2">diguanylate cyclase</fullName>
        <ecNumber evidence="2">2.7.7.65</ecNumber>
    </recommendedName>
</protein>
<dbReference type="GO" id="GO:1902201">
    <property type="term" value="P:negative regulation of bacterial-type flagellum-dependent cell motility"/>
    <property type="evidence" value="ECO:0007669"/>
    <property type="project" value="TreeGrafter"/>
</dbReference>
<dbReference type="EMBL" id="CP002583">
    <property type="protein sequence ID" value="ADZ89828.1"/>
    <property type="molecule type" value="Genomic_DNA"/>
</dbReference>
<accession>F2K0B3</accession>
<dbReference type="Pfam" id="PF00990">
    <property type="entry name" value="GGDEF"/>
    <property type="match status" value="1"/>
</dbReference>
<feature type="transmembrane region" description="Helical" evidence="3">
    <location>
        <begin position="167"/>
        <end position="189"/>
    </location>
</feature>
<comment type="cofactor">
    <cofactor evidence="1">
        <name>Mg(2+)</name>
        <dbReference type="ChEBI" id="CHEBI:18420"/>
    </cofactor>
</comment>
<keyword evidence="3" id="KW-0472">Membrane</keyword>
<dbReference type="FunFam" id="3.30.70.270:FF:000001">
    <property type="entry name" value="Diguanylate cyclase domain protein"/>
    <property type="match status" value="1"/>
</dbReference>
<dbReference type="OrthoDB" id="73375at2"/>
<proteinExistence type="predicted"/>
<dbReference type="PATRIC" id="fig|717774.3.peg.547"/>
<sequence length="444" mass="49768" precursor="true">MTTFIAFAINIALFSVFPLYATTMTARFRNPALYAYMGIILVVGGLAGAIFSFPLTQNTFVSGGNLAYGAFMMTAVMLIISERNMITFRNMLRLLILVDVFVYAGFNYTAWLLDSGLVTKPVPIPSDIFNVSMYVLLLGGTLILIEIVLLMIIFIKARRLTSKLSNLAVIYTIAFIAILCLDGVLFPVIALNSHPELTRIIVGNVTGKAIMAACYSVPLLIFYFMSRKQFAEFVGSPLPLNELLRAPRKKLLDTLYQYELRDRQSQQDKQKLREQAETDSLTGLANRGKFNQTLDDQWQICKKTQTPLTLVIGDIDYFKQFNDTYGHERGDNCLQRVAELWRSTLENDVELAARIGGEEFALLFPNSTFDEISARLQTFRMKLKEASISHEASEVSTQVTFSVGVSSVIPNDDLSIRDLYISADSNLYRAKNSGRNTINFEATP</sequence>